<keyword evidence="1" id="KW-0472">Membrane</keyword>
<gene>
    <name evidence="2" type="ORF">AOZ06_06305</name>
</gene>
<dbReference type="KEGG" id="kphy:AOZ06_06305"/>
<dbReference type="OrthoDB" id="3638103at2"/>
<accession>A0A0N9HKM4</accession>
<dbReference type="Proteomes" id="UP000063699">
    <property type="component" value="Chromosome"/>
</dbReference>
<name>A0A0N9HKM4_9PSEU</name>
<dbReference type="AlphaFoldDB" id="A0A0N9HKM4"/>
<feature type="transmembrane region" description="Helical" evidence="1">
    <location>
        <begin position="41"/>
        <end position="62"/>
    </location>
</feature>
<protein>
    <submittedName>
        <fullName evidence="2">Uncharacterized protein</fullName>
    </submittedName>
</protein>
<proteinExistence type="predicted"/>
<organism evidence="2 3">
    <name type="scientific">Kibdelosporangium phytohabitans</name>
    <dbReference type="NCBI Taxonomy" id="860235"/>
    <lineage>
        <taxon>Bacteria</taxon>
        <taxon>Bacillati</taxon>
        <taxon>Actinomycetota</taxon>
        <taxon>Actinomycetes</taxon>
        <taxon>Pseudonocardiales</taxon>
        <taxon>Pseudonocardiaceae</taxon>
        <taxon>Kibdelosporangium</taxon>
    </lineage>
</organism>
<evidence type="ECO:0000313" key="3">
    <source>
        <dbReference type="Proteomes" id="UP000063699"/>
    </source>
</evidence>
<reference evidence="2 3" key="1">
    <citation type="submission" date="2015-07" db="EMBL/GenBank/DDBJ databases">
        <title>Genome sequencing of Kibdelosporangium phytohabitans.</title>
        <authorList>
            <person name="Qin S."/>
            <person name="Xing K."/>
        </authorList>
    </citation>
    <scope>NUCLEOTIDE SEQUENCE [LARGE SCALE GENOMIC DNA]</scope>
    <source>
        <strain evidence="2 3">KLBMP1111</strain>
    </source>
</reference>
<evidence type="ECO:0000256" key="1">
    <source>
        <dbReference type="SAM" id="Phobius"/>
    </source>
</evidence>
<keyword evidence="1" id="KW-0812">Transmembrane</keyword>
<keyword evidence="3" id="KW-1185">Reference proteome</keyword>
<dbReference type="EMBL" id="CP012752">
    <property type="protein sequence ID" value="ALG06588.1"/>
    <property type="molecule type" value="Genomic_DNA"/>
</dbReference>
<dbReference type="RefSeq" id="WP_054288561.1">
    <property type="nucleotide sequence ID" value="NZ_CP012752.1"/>
</dbReference>
<keyword evidence="1" id="KW-1133">Transmembrane helix</keyword>
<evidence type="ECO:0000313" key="2">
    <source>
        <dbReference type="EMBL" id="ALG06588.1"/>
    </source>
</evidence>
<sequence>MNDDELLGGLRGLALAEPELGFDPDEVADRAAKRLRSRRRVGASGAAALVVVGAVVATLVYGNSGSSMPISPAVRTTAPAVPTAKADAPDLGTQIARGRAHLLEVLSRLLPEARDVTIATAMQLDGTDSILFEVHFADSAGPASVSVNIYGPVVLRRTVFSDGCLKCGTPSIRPDGSRLFVGGLNGDGSDDSQRRSALHYRLDGVVVAIDNDRGVSYALAQKYNSDSVRRARHPLTDEQLLALVTDPAFSVR</sequence>